<dbReference type="AlphaFoldDB" id="A0A2P8HL71"/>
<dbReference type="GO" id="GO:0005829">
    <property type="term" value="C:cytosol"/>
    <property type="evidence" value="ECO:0007669"/>
    <property type="project" value="TreeGrafter"/>
</dbReference>
<evidence type="ECO:0000313" key="2">
    <source>
        <dbReference type="EMBL" id="PSL46930.1"/>
    </source>
</evidence>
<dbReference type="SUPFAM" id="SSF53067">
    <property type="entry name" value="Actin-like ATPase domain"/>
    <property type="match status" value="2"/>
</dbReference>
<dbReference type="NCBIfam" id="TIGR03725">
    <property type="entry name" value="T6A_YeaZ"/>
    <property type="match status" value="1"/>
</dbReference>
<proteinExistence type="predicted"/>
<protein>
    <submittedName>
        <fullName evidence="2">tRNA threonylcarbamoyladenosine biosynthesis protein TsaB</fullName>
    </submittedName>
</protein>
<dbReference type="GO" id="GO:0002949">
    <property type="term" value="P:tRNA threonylcarbamoyladenosine modification"/>
    <property type="evidence" value="ECO:0007669"/>
    <property type="project" value="InterPro"/>
</dbReference>
<reference evidence="2 3" key="1">
    <citation type="submission" date="2018-03" db="EMBL/GenBank/DDBJ databases">
        <title>Genomic Encyclopedia of Type Strains, Phase III (KMG-III): the genomes of soil and plant-associated and newly described type strains.</title>
        <authorList>
            <person name="Whitman W."/>
        </authorList>
    </citation>
    <scope>NUCLEOTIDE SEQUENCE [LARGE SCALE GENOMIC DNA]</scope>
    <source>
        <strain evidence="2 3">CGMCC 1.07653</strain>
    </source>
</reference>
<dbReference type="PANTHER" id="PTHR11735">
    <property type="entry name" value="TRNA N6-ADENOSINE THREONYLCARBAMOYLTRANSFERASE"/>
    <property type="match status" value="1"/>
</dbReference>
<feature type="domain" description="Gcp-like" evidence="1">
    <location>
        <begin position="32"/>
        <end position="130"/>
    </location>
</feature>
<keyword evidence="3" id="KW-1185">Reference proteome</keyword>
<sequence length="236" mass="25301">MNVLAIDTATYASGAALLQDGIVRSEKVTFLKKNHSIRVMPAVDHVLSEADVTPADLDHIIVGEGPGSYTGVRIGVTTAKSLAWALDIPATGVSSLEVLAERGGMFHGRIFSFFDARRGQVYGGVYERDAAGGLKQVQPDALKLMTDFTAELAEAEGEILCLSPDLAQHEDVLKETLAHRAVFGRLQDMYPHPADVLAVGMRKEAAQSVHALAPNYGQLAEAEKKRVEAEKGGRHG</sequence>
<name>A0A2P8HL71_9BACI</name>
<dbReference type="RefSeq" id="WP_106588261.1">
    <property type="nucleotide sequence ID" value="NZ_PYAV01000005.1"/>
</dbReference>
<dbReference type="Proteomes" id="UP000242310">
    <property type="component" value="Unassembled WGS sequence"/>
</dbReference>
<dbReference type="Pfam" id="PF00814">
    <property type="entry name" value="TsaD"/>
    <property type="match status" value="1"/>
</dbReference>
<organism evidence="2 3">
    <name type="scientific">Salsuginibacillus halophilus</name>
    <dbReference type="NCBI Taxonomy" id="517424"/>
    <lineage>
        <taxon>Bacteria</taxon>
        <taxon>Bacillati</taxon>
        <taxon>Bacillota</taxon>
        <taxon>Bacilli</taxon>
        <taxon>Bacillales</taxon>
        <taxon>Bacillaceae</taxon>
        <taxon>Salsuginibacillus</taxon>
    </lineage>
</organism>
<dbReference type="InterPro" id="IPR022496">
    <property type="entry name" value="T6A_TsaB"/>
</dbReference>
<evidence type="ECO:0000259" key="1">
    <source>
        <dbReference type="Pfam" id="PF00814"/>
    </source>
</evidence>
<evidence type="ECO:0000313" key="3">
    <source>
        <dbReference type="Proteomes" id="UP000242310"/>
    </source>
</evidence>
<dbReference type="CDD" id="cd24032">
    <property type="entry name" value="ASKHA_NBD_TsaB"/>
    <property type="match status" value="1"/>
</dbReference>
<gene>
    <name evidence="2" type="ORF">B0H94_10583</name>
</gene>
<dbReference type="OrthoDB" id="9784166at2"/>
<dbReference type="InterPro" id="IPR043129">
    <property type="entry name" value="ATPase_NBD"/>
</dbReference>
<accession>A0A2P8HL71</accession>
<dbReference type="InterPro" id="IPR000905">
    <property type="entry name" value="Gcp-like_dom"/>
</dbReference>
<comment type="caution">
    <text evidence="2">The sequence shown here is derived from an EMBL/GenBank/DDBJ whole genome shotgun (WGS) entry which is preliminary data.</text>
</comment>
<dbReference type="EMBL" id="PYAV01000005">
    <property type="protein sequence ID" value="PSL46930.1"/>
    <property type="molecule type" value="Genomic_DNA"/>
</dbReference>
<dbReference type="Gene3D" id="3.30.420.40">
    <property type="match status" value="2"/>
</dbReference>
<dbReference type="PANTHER" id="PTHR11735:SF11">
    <property type="entry name" value="TRNA THREONYLCARBAMOYLADENOSINE BIOSYNTHESIS PROTEIN TSAB"/>
    <property type="match status" value="1"/>
</dbReference>